<evidence type="ECO:0000313" key="6">
    <source>
        <dbReference type="Proteomes" id="UP001438707"/>
    </source>
</evidence>
<dbReference type="PROSITE" id="PS50294">
    <property type="entry name" value="WD_REPEATS_REGION"/>
    <property type="match status" value="1"/>
</dbReference>
<protein>
    <submittedName>
        <fullName evidence="5">Uncharacterized protein</fullName>
    </submittedName>
</protein>
<dbReference type="AlphaFoldDB" id="A0AAW1QIS8"/>
<accession>A0AAW1QIS8</accession>
<dbReference type="Pfam" id="PF00400">
    <property type="entry name" value="WD40"/>
    <property type="match status" value="2"/>
</dbReference>
<evidence type="ECO:0000256" key="1">
    <source>
        <dbReference type="ARBA" id="ARBA00022574"/>
    </source>
</evidence>
<gene>
    <name evidence="5" type="ORF">WJX74_008738</name>
</gene>
<proteinExistence type="predicted"/>
<name>A0AAW1QIS8_9CHLO</name>
<evidence type="ECO:0000313" key="5">
    <source>
        <dbReference type="EMBL" id="KAK9821195.1"/>
    </source>
</evidence>
<dbReference type="InterPro" id="IPR036322">
    <property type="entry name" value="WD40_repeat_dom_sf"/>
</dbReference>
<dbReference type="EMBL" id="JALJOS010000040">
    <property type="protein sequence ID" value="KAK9821195.1"/>
    <property type="molecule type" value="Genomic_DNA"/>
</dbReference>
<feature type="region of interest" description="Disordered" evidence="4">
    <location>
        <begin position="187"/>
        <end position="244"/>
    </location>
</feature>
<feature type="region of interest" description="Disordered" evidence="4">
    <location>
        <begin position="432"/>
        <end position="465"/>
    </location>
</feature>
<dbReference type="PANTHER" id="PTHR19854:SF1">
    <property type="entry name" value="GUANINE NUCLEOTIDE-BINDING PROTEIN SUBUNIT BETA-LIKE PROTEIN 1"/>
    <property type="match status" value="1"/>
</dbReference>
<feature type="region of interest" description="Disordered" evidence="4">
    <location>
        <begin position="301"/>
        <end position="419"/>
    </location>
</feature>
<feature type="repeat" description="WD" evidence="3">
    <location>
        <begin position="647"/>
        <end position="685"/>
    </location>
</feature>
<dbReference type="Gene3D" id="2.130.10.10">
    <property type="entry name" value="YVTN repeat-like/Quinoprotein amine dehydrogenase"/>
    <property type="match status" value="2"/>
</dbReference>
<evidence type="ECO:0000256" key="2">
    <source>
        <dbReference type="ARBA" id="ARBA00022737"/>
    </source>
</evidence>
<feature type="region of interest" description="Disordered" evidence="4">
    <location>
        <begin position="259"/>
        <end position="287"/>
    </location>
</feature>
<comment type="caution">
    <text evidence="5">The sequence shown here is derived from an EMBL/GenBank/DDBJ whole genome shotgun (WGS) entry which is preliminary data.</text>
</comment>
<feature type="compositionally biased region" description="Polar residues" evidence="4">
    <location>
        <begin position="187"/>
        <end position="199"/>
    </location>
</feature>
<dbReference type="SMART" id="SM00320">
    <property type="entry name" value="WD40"/>
    <property type="match status" value="5"/>
</dbReference>
<feature type="compositionally biased region" description="Low complexity" evidence="4">
    <location>
        <begin position="232"/>
        <end position="244"/>
    </location>
</feature>
<keyword evidence="1 3" id="KW-0853">WD repeat</keyword>
<dbReference type="Proteomes" id="UP001438707">
    <property type="component" value="Unassembled WGS sequence"/>
</dbReference>
<dbReference type="InterPro" id="IPR015943">
    <property type="entry name" value="WD40/YVTN_repeat-like_dom_sf"/>
</dbReference>
<evidence type="ECO:0000256" key="3">
    <source>
        <dbReference type="PROSITE-ProRule" id="PRU00221"/>
    </source>
</evidence>
<keyword evidence="2" id="KW-0677">Repeat</keyword>
<dbReference type="InterPro" id="IPR001680">
    <property type="entry name" value="WD40_rpt"/>
</dbReference>
<dbReference type="PROSITE" id="PS50082">
    <property type="entry name" value="WD_REPEATS_2"/>
    <property type="match status" value="2"/>
</dbReference>
<feature type="region of interest" description="Disordered" evidence="4">
    <location>
        <begin position="128"/>
        <end position="171"/>
    </location>
</feature>
<dbReference type="SUPFAM" id="SSF50978">
    <property type="entry name" value="WD40 repeat-like"/>
    <property type="match status" value="2"/>
</dbReference>
<evidence type="ECO:0000256" key="4">
    <source>
        <dbReference type="SAM" id="MobiDB-lite"/>
    </source>
</evidence>
<sequence>MARSTPKSSPDPLFILRGHRKEVQALAFHPGLEILYSGDCQGILKAWKWQQRRSICSCRLHSAQAGILQLHVLQHRPAMAYKLLSQGRDGLLKLWLLGPDGALAEAPQQVISAGSFNFCRASVLQTRAPTRPAHAPGTSTALPQHDRASISSAVPPGKQSASYPKAEQIAEVDQEQTVLETPIAMATASTGPGKQSATICQAEGPSGADQEQDAWGESAGHPRPPADHPEARGPSAAADGAPGRAPALQAISSNAAVSETQLTPAVSPSSDVNDASTLPGQTAITPGITDHTSAAAQAPPITDASMSHKPDQGGSAAVTARAGSSPGEQPRMRSSPAVQGPTGSRNPLDGFSAAEQSRSMTDALEQPCEQGHSLDEAAAATGNSWRPQHWGDKGSDAASLPDCQGAQDSQQPSTLASSRAALDAGDIRGAVASQQDACHVDAEQQPQPSETIADTRGPPANQPEVAGPALMALAGRGPAIAEVWDIEEGKLLVQLVTSQKWGMCMAACLLHPPVTSPHVHLLAGYEDGTVAVWNTGLPAVLSASTSNGKQPPVELVMHLKAHGEPLMALTADPSGTGAVSASAEDYLLLLTLGWEHRVISVQARLRMRQAGAGDIVIRPDRRICIAGGWDGKIRIFTYPKGRPLAVLQHHSKAITAIAFQPNTVDIVAAACRDGSISVWSLFPET</sequence>
<organism evidence="5 6">
    <name type="scientific">Apatococcus lobatus</name>
    <dbReference type="NCBI Taxonomy" id="904363"/>
    <lineage>
        <taxon>Eukaryota</taxon>
        <taxon>Viridiplantae</taxon>
        <taxon>Chlorophyta</taxon>
        <taxon>core chlorophytes</taxon>
        <taxon>Trebouxiophyceae</taxon>
        <taxon>Chlorellales</taxon>
        <taxon>Chlorellaceae</taxon>
        <taxon>Apatococcus</taxon>
    </lineage>
</organism>
<reference evidence="5 6" key="1">
    <citation type="journal article" date="2024" name="Nat. Commun.">
        <title>Phylogenomics reveals the evolutionary origins of lichenization in chlorophyte algae.</title>
        <authorList>
            <person name="Puginier C."/>
            <person name="Libourel C."/>
            <person name="Otte J."/>
            <person name="Skaloud P."/>
            <person name="Haon M."/>
            <person name="Grisel S."/>
            <person name="Petersen M."/>
            <person name="Berrin J.G."/>
            <person name="Delaux P.M."/>
            <person name="Dal Grande F."/>
            <person name="Keller J."/>
        </authorList>
    </citation>
    <scope>NUCLEOTIDE SEQUENCE [LARGE SCALE GENOMIC DNA]</scope>
    <source>
        <strain evidence="5 6">SAG 2145</strain>
    </source>
</reference>
<dbReference type="PANTHER" id="PTHR19854">
    <property type="entry name" value="TRANSDUCIN BETA-LIKE 3"/>
    <property type="match status" value="1"/>
</dbReference>
<keyword evidence="6" id="KW-1185">Reference proteome</keyword>
<feature type="compositionally biased region" description="Polar residues" evidence="4">
    <location>
        <begin position="406"/>
        <end position="417"/>
    </location>
</feature>
<feature type="repeat" description="WD" evidence="3">
    <location>
        <begin position="16"/>
        <end position="57"/>
    </location>
</feature>